<reference evidence="1" key="2">
    <citation type="submission" date="2020-09" db="EMBL/GenBank/DDBJ databases">
        <authorList>
            <person name="Sun Q."/>
            <person name="Ohkuma M."/>
        </authorList>
    </citation>
    <scope>NUCLEOTIDE SEQUENCE</scope>
    <source>
        <strain evidence="1">JCM 3086</strain>
    </source>
</reference>
<sequence length="131" mass="13907">MTRWGLSHISRVSFRGTRRAGGVMGRLLGFAMVRAAVMGSITLGRGESGGDRVTSAVAALPALGYIGFRCAREIRGISEDGRHARLRREAWKAMGPDELLYAVTVLVGRERRSLECGGAGHGAGHVCLAVS</sequence>
<keyword evidence="2" id="KW-1185">Reference proteome</keyword>
<name>A0A917K2P5_9ACTN</name>
<comment type="caution">
    <text evidence="1">The sequence shown here is derived from an EMBL/GenBank/DDBJ whole genome shotgun (WGS) entry which is preliminary data.</text>
</comment>
<evidence type="ECO:0000313" key="1">
    <source>
        <dbReference type="EMBL" id="GGI94642.1"/>
    </source>
</evidence>
<gene>
    <name evidence="1" type="ORF">GCM10010121_001260</name>
</gene>
<dbReference type="AlphaFoldDB" id="A0A917K2P5"/>
<reference evidence="1" key="1">
    <citation type="journal article" date="2014" name="Int. J. Syst. Evol. Microbiol.">
        <title>Complete genome sequence of Corynebacterium casei LMG S-19264T (=DSM 44701T), isolated from a smear-ripened cheese.</title>
        <authorList>
            <consortium name="US DOE Joint Genome Institute (JGI-PGF)"/>
            <person name="Walter F."/>
            <person name="Albersmeier A."/>
            <person name="Kalinowski J."/>
            <person name="Ruckert C."/>
        </authorList>
    </citation>
    <scope>NUCLEOTIDE SEQUENCE</scope>
    <source>
        <strain evidence="1">JCM 3086</strain>
    </source>
</reference>
<accession>A0A917K2P5</accession>
<dbReference type="Proteomes" id="UP000657574">
    <property type="component" value="Unassembled WGS sequence"/>
</dbReference>
<evidence type="ECO:0000313" key="2">
    <source>
        <dbReference type="Proteomes" id="UP000657574"/>
    </source>
</evidence>
<proteinExistence type="predicted"/>
<organism evidence="1 2">
    <name type="scientific">Streptomyces brasiliensis</name>
    <dbReference type="NCBI Taxonomy" id="1954"/>
    <lineage>
        <taxon>Bacteria</taxon>
        <taxon>Bacillati</taxon>
        <taxon>Actinomycetota</taxon>
        <taxon>Actinomycetes</taxon>
        <taxon>Kitasatosporales</taxon>
        <taxon>Streptomycetaceae</taxon>
        <taxon>Streptomyces</taxon>
    </lineage>
</organism>
<dbReference type="EMBL" id="BMQA01000001">
    <property type="protein sequence ID" value="GGI94642.1"/>
    <property type="molecule type" value="Genomic_DNA"/>
</dbReference>
<protein>
    <submittedName>
        <fullName evidence="1">Uncharacterized protein</fullName>
    </submittedName>
</protein>